<dbReference type="InterPro" id="IPR005537">
    <property type="entry name" value="RAMP_III_fam"/>
</dbReference>
<geneLocation type="plasmid" evidence="5 6">
    <name>unnamed 2</name>
</geneLocation>
<sequence>MSLNTIRWDIDIVALSSIVHRGGHDGDPGTDSAAMFRTEKIITADGELLDVPIVSGSSFRGVLRRIGEELIAAVLDYESAELPVPAAHLLTNGGRLAKSARPFTDEQERHLKALLPQVAVFGGAASNRIMSGLLTVGKVLPEVAELVHILPRPPRTPLLPAVYTFAEESFTHLADHRPRPDRAPQVDGDENTSPLGRFNIETLPAGTRLQTWVRLANATDHQVAFLRSVLITFISRGHLGGRIASGHGSVAASFSDEFVERGELPDPTLDWRPELKAHRAEVIAALSEIT</sequence>
<evidence type="ECO:0000313" key="6">
    <source>
        <dbReference type="Proteomes" id="UP000198286"/>
    </source>
</evidence>
<feature type="domain" description="CRISPR type III-associated protein" evidence="4">
    <location>
        <begin position="35"/>
        <end position="250"/>
    </location>
</feature>
<accession>A0A7U5MRJ1</accession>
<keyword evidence="1" id="KW-0051">Antiviral defense</keyword>
<evidence type="ECO:0000256" key="1">
    <source>
        <dbReference type="ARBA" id="ARBA00023118"/>
    </source>
</evidence>
<feature type="compositionally biased region" description="Basic and acidic residues" evidence="3">
    <location>
        <begin position="174"/>
        <end position="184"/>
    </location>
</feature>
<evidence type="ECO:0000256" key="2">
    <source>
        <dbReference type="ARBA" id="ARBA00093789"/>
    </source>
</evidence>
<dbReference type="RefSeq" id="WP_089152616.1">
    <property type="nucleotide sequence ID" value="NZ_CP015269.1"/>
</dbReference>
<protein>
    <recommendedName>
        <fullName evidence="4">CRISPR type III-associated protein domain-containing protein</fullName>
    </recommendedName>
</protein>
<evidence type="ECO:0000313" key="5">
    <source>
        <dbReference type="EMBL" id="ASL18423.1"/>
    </source>
</evidence>
<dbReference type="GO" id="GO:0051607">
    <property type="term" value="P:defense response to virus"/>
    <property type="evidence" value="ECO:0007669"/>
    <property type="project" value="UniProtKB-KW"/>
</dbReference>
<evidence type="ECO:0000256" key="3">
    <source>
        <dbReference type="SAM" id="MobiDB-lite"/>
    </source>
</evidence>
<feature type="region of interest" description="Disordered" evidence="3">
    <location>
        <begin position="174"/>
        <end position="196"/>
    </location>
</feature>
<evidence type="ECO:0000259" key="4">
    <source>
        <dbReference type="Pfam" id="PF03787"/>
    </source>
</evidence>
<name>A0A7U5MRJ1_MYCIT</name>
<dbReference type="AlphaFoldDB" id="A0A7U5MRJ1"/>
<proteinExistence type="predicted"/>
<dbReference type="EMBL" id="CP015269">
    <property type="protein sequence ID" value="ASL18423.1"/>
    <property type="molecule type" value="Genomic_DNA"/>
</dbReference>
<organism evidence="5 6">
    <name type="scientific">Mycobacterium intracellulare subsp. chimaera</name>
    <dbReference type="NCBI Taxonomy" id="222805"/>
    <lineage>
        <taxon>Bacteria</taxon>
        <taxon>Bacillati</taxon>
        <taxon>Actinomycetota</taxon>
        <taxon>Actinomycetes</taxon>
        <taxon>Mycobacteriales</taxon>
        <taxon>Mycobacteriaceae</taxon>
        <taxon>Mycobacterium</taxon>
        <taxon>Mycobacterium avium complex (MAC)</taxon>
    </lineage>
</organism>
<gene>
    <name evidence="5" type="ORF">MYCOZU2_06078</name>
</gene>
<dbReference type="Pfam" id="PF03787">
    <property type="entry name" value="RAMPs"/>
    <property type="match status" value="1"/>
</dbReference>
<reference evidence="5 6" key="1">
    <citation type="journal article" date="2017" name="Lancet Infect. Dis.">
        <title>Global outbreak of severe Mycobacterium chimaera disease after cardiac surgery: a molecular epidemiological study.</title>
        <authorList>
            <person name="van Ingen J."/>
            <person name="Kohl T."/>
            <person name="Kranzer K."/>
            <person name="Hasse B."/>
            <person name="Keller P."/>
            <person name="Szafranska A."/>
            <person name="Hillemann D."/>
            <person name="Chand M."/>
            <person name="Schreiber P."/>
            <person name="Sommerstein R."/>
            <person name="Berger C."/>
            <person name="Genoni M."/>
            <person name="Ruegg C."/>
            <person name="Troillet N."/>
            <person name="Widmer A.F."/>
            <person name="Becker S.L."/>
            <person name="Herrmann M."/>
            <person name="Eckmanns T."/>
            <person name="Haller S."/>
            <person name="Hoeller C."/>
            <person name="Debast S.B."/>
            <person name="Wolfhagen M.J."/>
            <person name="Hopman J."/>
            <person name="Kluytmans J."/>
            <person name="Langelaar M."/>
            <person name="Notermans D.W."/>
            <person name="ten Oever J."/>
            <person name="van den Barselaar P."/>
            <person name="Vonk A.B.A."/>
            <person name="Vos M.C."/>
            <person name="Ahmed N."/>
            <person name="Brown T."/>
            <person name="Crook D."/>
            <person name="Lamagni T."/>
            <person name="Phin N."/>
            <person name="Smith E.G."/>
            <person name="Zambon M."/>
            <person name="Serr A."/>
            <person name="Goetting T."/>
            <person name="Ebner W."/>
            <person name="Thuermer A."/>
            <person name="Utpatel C."/>
            <person name="Sproer C."/>
            <person name="Bunk B."/>
            <person name="Nubel U."/>
            <person name="Bloemberg G."/>
            <person name="Bottger E."/>
            <person name="Niemann S."/>
            <person name="Wagner D."/>
            <person name="Sax H."/>
        </authorList>
    </citation>
    <scope>NUCLEOTIDE SEQUENCE [LARGE SCALE GENOMIC DNA]</scope>
    <source>
        <strain evidence="5 6">ZUERICH-2</strain>
        <plasmid evidence="5 6">unnamed 2</plasmid>
    </source>
</reference>
<keyword evidence="5" id="KW-0614">Plasmid</keyword>
<dbReference type="Proteomes" id="UP000198286">
    <property type="component" value="Plasmid unnamed 2"/>
</dbReference>
<comment type="subunit">
    <text evidence="2">Part of the Csm effector complex that includes Cas10, Csm2, Csm3, Csm4 and Csm5.</text>
</comment>